<feature type="domain" description="N-acetyltransferase" evidence="1">
    <location>
        <begin position="11"/>
        <end position="168"/>
    </location>
</feature>
<keyword evidence="3" id="KW-1185">Reference proteome</keyword>
<keyword evidence="2" id="KW-0808">Transferase</keyword>
<evidence type="ECO:0000313" key="2">
    <source>
        <dbReference type="EMBL" id="SMD21836.1"/>
    </source>
</evidence>
<dbReference type="SUPFAM" id="SSF55729">
    <property type="entry name" value="Acyl-CoA N-acyltransferases (Nat)"/>
    <property type="match status" value="2"/>
</dbReference>
<dbReference type="AlphaFoldDB" id="A0A1W2FJF2"/>
<evidence type="ECO:0000259" key="1">
    <source>
        <dbReference type="PROSITE" id="PS51186"/>
    </source>
</evidence>
<gene>
    <name evidence="2" type="ORF">SAMN05661093_07120</name>
</gene>
<dbReference type="InterPro" id="IPR000182">
    <property type="entry name" value="GNAT_dom"/>
</dbReference>
<proteinExistence type="predicted"/>
<dbReference type="InterPro" id="IPR016181">
    <property type="entry name" value="Acyl_CoA_acyltransferase"/>
</dbReference>
<organism evidence="2 3">
    <name type="scientific">Kibdelosporangium aridum</name>
    <dbReference type="NCBI Taxonomy" id="2030"/>
    <lineage>
        <taxon>Bacteria</taxon>
        <taxon>Bacillati</taxon>
        <taxon>Actinomycetota</taxon>
        <taxon>Actinomycetes</taxon>
        <taxon>Pseudonocardiales</taxon>
        <taxon>Pseudonocardiaceae</taxon>
        <taxon>Kibdelosporangium</taxon>
    </lineage>
</organism>
<dbReference type="PANTHER" id="PTHR43792">
    <property type="entry name" value="GNAT FAMILY, PUTATIVE (AFU_ORTHOLOGUE AFUA_3G00765)-RELATED-RELATED"/>
    <property type="match status" value="1"/>
</dbReference>
<dbReference type="InterPro" id="IPR051531">
    <property type="entry name" value="N-acetyltransferase"/>
</dbReference>
<dbReference type="GO" id="GO:0016747">
    <property type="term" value="F:acyltransferase activity, transferring groups other than amino-acyl groups"/>
    <property type="evidence" value="ECO:0007669"/>
    <property type="project" value="InterPro"/>
</dbReference>
<name>A0A1W2FJF2_KIBAR</name>
<protein>
    <submittedName>
        <fullName evidence="2">Protein N-acetyltransferase, RimJ/RimL family</fullName>
    </submittedName>
</protein>
<dbReference type="Pfam" id="PF13302">
    <property type="entry name" value="Acetyltransf_3"/>
    <property type="match status" value="2"/>
</dbReference>
<dbReference type="PANTHER" id="PTHR43792:SF1">
    <property type="entry name" value="N-ACETYLTRANSFERASE DOMAIN-CONTAINING PROTEIN"/>
    <property type="match status" value="1"/>
</dbReference>
<dbReference type="Proteomes" id="UP000192674">
    <property type="component" value="Unassembled WGS sequence"/>
</dbReference>
<dbReference type="RefSeq" id="WP_084431003.1">
    <property type="nucleotide sequence ID" value="NZ_FWXV01000007.1"/>
</dbReference>
<reference evidence="2 3" key="1">
    <citation type="submission" date="2017-04" db="EMBL/GenBank/DDBJ databases">
        <authorList>
            <person name="Afonso C.L."/>
            <person name="Miller P.J."/>
            <person name="Scott M.A."/>
            <person name="Spackman E."/>
            <person name="Goraichik I."/>
            <person name="Dimitrov K.M."/>
            <person name="Suarez D.L."/>
            <person name="Swayne D.E."/>
        </authorList>
    </citation>
    <scope>NUCLEOTIDE SEQUENCE [LARGE SCALE GENOMIC DNA]</scope>
    <source>
        <strain evidence="2 3">DSM 43828</strain>
    </source>
</reference>
<feature type="domain" description="N-acetyltransferase" evidence="1">
    <location>
        <begin position="185"/>
        <end position="343"/>
    </location>
</feature>
<dbReference type="EMBL" id="FWXV01000007">
    <property type="protein sequence ID" value="SMD21836.1"/>
    <property type="molecule type" value="Genomic_DNA"/>
</dbReference>
<accession>A0A1W2FJF2</accession>
<evidence type="ECO:0000313" key="3">
    <source>
        <dbReference type="Proteomes" id="UP000192674"/>
    </source>
</evidence>
<sequence>MSQPTFETNRLTLRPMRADDRDAVVKIFADPASSKYLTRDMSDPVNAATSFERWLGWGSPNGMGTWLLDLNGLVIGVGRFTPSDRLPGKVIEVGWFIARTHAGQGYAGEALRTLLDYGIRTLGLPAIWALIHKHNEPSIRLAKSLGFLDIADHYQLAGPARIHVLLPPVETNGLAAQPTLRTERLVIRPLREDDRRDVRDIFSDPELTRFLRKDVQEPGWVDKMIDRRLAYDGPTGMGHWAFVEDDILVGIGHLRPSWELPGDVAEIGWYLGTAHQGRGLATEAAIAIRDHGLHTLRLAAVWALVHRDNDASQRLATRLGFLDVGTGVHYDDPHRVYAVLPRTTVR</sequence>
<dbReference type="OrthoDB" id="21342at2"/>
<dbReference type="PROSITE" id="PS51186">
    <property type="entry name" value="GNAT"/>
    <property type="match status" value="2"/>
</dbReference>
<dbReference type="Gene3D" id="3.40.630.30">
    <property type="match status" value="2"/>
</dbReference>